<evidence type="ECO:0000256" key="1">
    <source>
        <dbReference type="SAM" id="MobiDB-lite"/>
    </source>
</evidence>
<name>X0VIV4_9ZZZZ</name>
<sequence length="95" mass="10491">MTLRTRTERDFRVVRQVTDGKETFTLREAYLGNGEKEPHSIAPDPAVPAGTSVRELYDELRQMFDAIKHPVIEEGSLPAGLMRPKSSTPPAAPTG</sequence>
<proteinExistence type="predicted"/>
<gene>
    <name evidence="2" type="ORF">S01H1_41086</name>
</gene>
<reference evidence="2" key="1">
    <citation type="journal article" date="2014" name="Front. Microbiol.">
        <title>High frequency of phylogenetically diverse reductive dehalogenase-homologous genes in deep subseafloor sedimentary metagenomes.</title>
        <authorList>
            <person name="Kawai M."/>
            <person name="Futagami T."/>
            <person name="Toyoda A."/>
            <person name="Takaki Y."/>
            <person name="Nishi S."/>
            <person name="Hori S."/>
            <person name="Arai W."/>
            <person name="Tsubouchi T."/>
            <person name="Morono Y."/>
            <person name="Uchiyama I."/>
            <person name="Ito T."/>
            <person name="Fujiyama A."/>
            <person name="Inagaki F."/>
            <person name="Takami H."/>
        </authorList>
    </citation>
    <scope>NUCLEOTIDE SEQUENCE</scope>
    <source>
        <strain evidence="2">Expedition CK06-06</strain>
    </source>
</reference>
<dbReference type="EMBL" id="BARS01026040">
    <property type="protein sequence ID" value="GAG11132.1"/>
    <property type="molecule type" value="Genomic_DNA"/>
</dbReference>
<protein>
    <submittedName>
        <fullName evidence="2">Uncharacterized protein</fullName>
    </submittedName>
</protein>
<comment type="caution">
    <text evidence="2">The sequence shown here is derived from an EMBL/GenBank/DDBJ whole genome shotgun (WGS) entry which is preliminary data.</text>
</comment>
<accession>X0VIV4</accession>
<dbReference type="AlphaFoldDB" id="X0VIV4"/>
<feature type="region of interest" description="Disordered" evidence="1">
    <location>
        <begin position="75"/>
        <end position="95"/>
    </location>
</feature>
<evidence type="ECO:0000313" key="2">
    <source>
        <dbReference type="EMBL" id="GAG11132.1"/>
    </source>
</evidence>
<organism evidence="2">
    <name type="scientific">marine sediment metagenome</name>
    <dbReference type="NCBI Taxonomy" id="412755"/>
    <lineage>
        <taxon>unclassified sequences</taxon>
        <taxon>metagenomes</taxon>
        <taxon>ecological metagenomes</taxon>
    </lineage>
</organism>